<keyword evidence="10" id="KW-1185">Reference proteome</keyword>
<keyword evidence="4" id="KW-0812">Transmembrane</keyword>
<feature type="chain" id="PRO_5046348902" description="Hemin receptor" evidence="8">
    <location>
        <begin position="21"/>
        <end position="531"/>
    </location>
</feature>
<name>A0ABT0C267_9BACT</name>
<keyword evidence="6" id="KW-0472">Membrane</keyword>
<comment type="subcellular location">
    <subcellularLocation>
        <location evidence="1">Cell outer membrane</location>
        <topology evidence="1">Multi-pass membrane protein</topology>
    </subcellularLocation>
</comment>
<evidence type="ECO:0000256" key="8">
    <source>
        <dbReference type="SAM" id="SignalP"/>
    </source>
</evidence>
<gene>
    <name evidence="9" type="ORF">MUN53_10835</name>
</gene>
<dbReference type="PANTHER" id="PTHR35093:SF8">
    <property type="entry name" value="OUTER MEMBRANE PROTEIN NMB0088-RELATED"/>
    <property type="match status" value="1"/>
</dbReference>
<dbReference type="PANTHER" id="PTHR35093">
    <property type="entry name" value="OUTER MEMBRANE PROTEIN NMB0088-RELATED"/>
    <property type="match status" value="1"/>
</dbReference>
<sequence>MKKVLTIASALVLSTGAAFSQGLADAYKYVPNGDLNGTARSMSMGGAFGALGGDISVLNSNPAGLAVYRSSEVVATADVSMVSAKSNWLGNGTTADKTKFNFDNIAYVGYFPTGNDSGLLSWNVGFSYNRLKNYSRNYSLRGSGDMGASLADYVAARANKGGLTPSDIDFRKDGNGNITYDPYESVGDWLSVLSNDAGFLNYNGKQYESSLRSTAGIPYTRSNTEMHVQESGAVDQYALAFGTNISDFLLLGATVSITDLRYDLYSYYAEDYASNKNSYIELENGLTTKGTGYGINIGAICRPIDFLRVGVAYNSPTWYKMTDYYDANGASDIESLPKKYEANSPQGAYSKYKFRTPDKWIFSAAAIFGQTALLSVDYEVMNYRRMYLSDDYGNANIETNNEVDQKLGISNTLRVGAEVKVTPQFAVRAGASWSGSGMSSTLRDGNTEVITVGTLPHYTLTNNITNYTVGLGYRFTPQFYVDLACVLKTVKEDAYTFSTLYSDSGETMVKSSPASLNTSSTRVALTLGYKF</sequence>
<dbReference type="Gene3D" id="2.40.160.60">
    <property type="entry name" value="Outer membrane protein transport protein (OMPP1/FadL/TodX)"/>
    <property type="match status" value="1"/>
</dbReference>
<evidence type="ECO:0000256" key="6">
    <source>
        <dbReference type="ARBA" id="ARBA00023136"/>
    </source>
</evidence>
<dbReference type="Proteomes" id="UP001165444">
    <property type="component" value="Unassembled WGS sequence"/>
</dbReference>
<evidence type="ECO:0008006" key="11">
    <source>
        <dbReference type="Google" id="ProtNLM"/>
    </source>
</evidence>
<dbReference type="EMBL" id="JAKZMM010000026">
    <property type="protein sequence ID" value="MCJ2381103.1"/>
    <property type="molecule type" value="Genomic_DNA"/>
</dbReference>
<reference evidence="9 10" key="1">
    <citation type="submission" date="2022-03" db="EMBL/GenBank/DDBJ databases">
        <title>Parabacteroides sp. nov. isolated from swine feces.</title>
        <authorList>
            <person name="Bak J.E."/>
        </authorList>
    </citation>
    <scope>NUCLEOTIDE SEQUENCE [LARGE SCALE GENOMIC DNA]</scope>
    <source>
        <strain evidence="9 10">AGMB00274</strain>
    </source>
</reference>
<organism evidence="9 10">
    <name type="scientific">Parabacteroides faecalis</name>
    <dbReference type="NCBI Taxonomy" id="2924040"/>
    <lineage>
        <taxon>Bacteria</taxon>
        <taxon>Pseudomonadati</taxon>
        <taxon>Bacteroidota</taxon>
        <taxon>Bacteroidia</taxon>
        <taxon>Bacteroidales</taxon>
        <taxon>Tannerellaceae</taxon>
        <taxon>Parabacteroides</taxon>
    </lineage>
</organism>
<evidence type="ECO:0000313" key="9">
    <source>
        <dbReference type="EMBL" id="MCJ2381103.1"/>
    </source>
</evidence>
<evidence type="ECO:0000313" key="10">
    <source>
        <dbReference type="Proteomes" id="UP001165444"/>
    </source>
</evidence>
<evidence type="ECO:0000256" key="1">
    <source>
        <dbReference type="ARBA" id="ARBA00004571"/>
    </source>
</evidence>
<dbReference type="SUPFAM" id="SSF56935">
    <property type="entry name" value="Porins"/>
    <property type="match status" value="1"/>
</dbReference>
<keyword evidence="7" id="KW-0998">Cell outer membrane</keyword>
<keyword evidence="3" id="KW-1134">Transmembrane beta strand</keyword>
<evidence type="ECO:0000256" key="4">
    <source>
        <dbReference type="ARBA" id="ARBA00022692"/>
    </source>
</evidence>
<comment type="caution">
    <text evidence="9">The sequence shown here is derived from an EMBL/GenBank/DDBJ whole genome shotgun (WGS) entry which is preliminary data.</text>
</comment>
<evidence type="ECO:0000256" key="5">
    <source>
        <dbReference type="ARBA" id="ARBA00022729"/>
    </source>
</evidence>
<feature type="signal peptide" evidence="8">
    <location>
        <begin position="1"/>
        <end position="20"/>
    </location>
</feature>
<evidence type="ECO:0000256" key="2">
    <source>
        <dbReference type="ARBA" id="ARBA00008163"/>
    </source>
</evidence>
<proteinExistence type="inferred from homology"/>
<accession>A0ABT0C267</accession>
<comment type="similarity">
    <text evidence="2">Belongs to the OmpP1/FadL family.</text>
</comment>
<protein>
    <recommendedName>
        <fullName evidence="11">Hemin receptor</fullName>
    </recommendedName>
</protein>
<dbReference type="InterPro" id="IPR005017">
    <property type="entry name" value="OMPP1/FadL/TodX"/>
</dbReference>
<evidence type="ECO:0000256" key="7">
    <source>
        <dbReference type="ARBA" id="ARBA00023237"/>
    </source>
</evidence>
<dbReference type="RefSeq" id="WP_243325435.1">
    <property type="nucleotide sequence ID" value="NZ_JAKZMM010000026.1"/>
</dbReference>
<evidence type="ECO:0000256" key="3">
    <source>
        <dbReference type="ARBA" id="ARBA00022452"/>
    </source>
</evidence>
<keyword evidence="5 8" id="KW-0732">Signal</keyword>